<reference evidence="2" key="1">
    <citation type="submission" date="2021-03" db="EMBL/GenBank/DDBJ databases">
        <title>Revisited historic fungal species revealed as producer of novel bioactive compounds through whole genome sequencing and comparative genomics.</title>
        <authorList>
            <person name="Vignolle G.A."/>
            <person name="Hochenegger N."/>
            <person name="Mach R.L."/>
            <person name="Mach-Aigner A.R."/>
            <person name="Javad Rahimi M."/>
            <person name="Salim K.A."/>
            <person name="Chan C.M."/>
            <person name="Lim L.B.L."/>
            <person name="Cai F."/>
            <person name="Druzhinina I.S."/>
            <person name="U'Ren J.M."/>
            <person name="Derntl C."/>
        </authorList>
    </citation>
    <scope>NUCLEOTIDE SEQUENCE</scope>
    <source>
        <strain evidence="2">TUCIM 5799</strain>
    </source>
</reference>
<dbReference type="Proteomes" id="UP000829685">
    <property type="component" value="Unassembled WGS sequence"/>
</dbReference>
<evidence type="ECO:0000313" key="2">
    <source>
        <dbReference type="EMBL" id="KAI1862404.1"/>
    </source>
</evidence>
<proteinExistence type="predicted"/>
<evidence type="ECO:0000313" key="3">
    <source>
        <dbReference type="Proteomes" id="UP000829685"/>
    </source>
</evidence>
<feature type="compositionally biased region" description="Polar residues" evidence="1">
    <location>
        <begin position="35"/>
        <end position="45"/>
    </location>
</feature>
<feature type="compositionally biased region" description="Basic and acidic residues" evidence="1">
    <location>
        <begin position="242"/>
        <end position="256"/>
    </location>
</feature>
<feature type="region of interest" description="Disordered" evidence="1">
    <location>
        <begin position="330"/>
        <end position="366"/>
    </location>
</feature>
<organism evidence="2 3">
    <name type="scientific">Neoarthrinium moseri</name>
    <dbReference type="NCBI Taxonomy" id="1658444"/>
    <lineage>
        <taxon>Eukaryota</taxon>
        <taxon>Fungi</taxon>
        <taxon>Dikarya</taxon>
        <taxon>Ascomycota</taxon>
        <taxon>Pezizomycotina</taxon>
        <taxon>Sordariomycetes</taxon>
        <taxon>Xylariomycetidae</taxon>
        <taxon>Amphisphaeriales</taxon>
        <taxon>Apiosporaceae</taxon>
        <taxon>Neoarthrinium</taxon>
    </lineage>
</organism>
<keyword evidence="3" id="KW-1185">Reference proteome</keyword>
<dbReference type="OrthoDB" id="5207413at2759"/>
<comment type="caution">
    <text evidence="2">The sequence shown here is derived from an EMBL/GenBank/DDBJ whole genome shotgun (WGS) entry which is preliminary data.</text>
</comment>
<feature type="compositionally biased region" description="Basic and acidic residues" evidence="1">
    <location>
        <begin position="107"/>
        <end position="152"/>
    </location>
</feature>
<sequence>MDHNHNLPSERNPMSKPQVYVHLEFGLSWSQRHSPRTHTVTYTSRNLRDSRASRSFPRQLPPPNTNFLTVDNRQQRPGEQRDQVDRYHQQQQQYHHHQSRLQQPQAQHERDYERPRDQGRASRPRPGHEQEHGHERRESRSESRGLSHERGKSAPPPFHGSPWDTEPGPSASLFPSGPQTSLEQPSLWKPLPAAPSRFRLGEDGLPWSAWAWPADPHAPSQSEEGDDDEPPYANQPTTVRISPERRRHDDPERTRELESLSAAMMTVDNGFENQWWFQGPKESMSWWPRDQEEPSRLSMADAMLLSAAEPPATAPPHGWYAPTIDDRSSYLGDLVSPISNTSGSPSRPLQRSMTTRSEELFLTSPR</sequence>
<dbReference type="AlphaFoldDB" id="A0A9P9WGK5"/>
<feature type="compositionally biased region" description="Basic and acidic residues" evidence="1">
    <location>
        <begin position="73"/>
        <end position="88"/>
    </location>
</feature>
<protein>
    <submittedName>
        <fullName evidence="2">Uncharacterized protein</fullName>
    </submittedName>
</protein>
<accession>A0A9P9WGK5</accession>
<dbReference type="EMBL" id="JAFIMR010000027">
    <property type="protein sequence ID" value="KAI1862404.1"/>
    <property type="molecule type" value="Genomic_DNA"/>
</dbReference>
<name>A0A9P9WGK5_9PEZI</name>
<gene>
    <name evidence="2" type="ORF">JX265_009118</name>
</gene>
<evidence type="ECO:0000256" key="1">
    <source>
        <dbReference type="SAM" id="MobiDB-lite"/>
    </source>
</evidence>
<feature type="region of interest" description="Disordered" evidence="1">
    <location>
        <begin position="35"/>
        <end position="256"/>
    </location>
</feature>
<feature type="compositionally biased region" description="Polar residues" evidence="1">
    <location>
        <begin position="337"/>
        <end position="355"/>
    </location>
</feature>